<keyword evidence="5 6" id="KW-0175">Coiled coil</keyword>
<organism evidence="9 10">
    <name type="scientific">Aeromonas enteropelogenes</name>
    <name type="common">Aeromonas trota</name>
    <dbReference type="NCBI Taxonomy" id="29489"/>
    <lineage>
        <taxon>Bacteria</taxon>
        <taxon>Pseudomonadati</taxon>
        <taxon>Pseudomonadota</taxon>
        <taxon>Gammaproteobacteria</taxon>
        <taxon>Aeromonadales</taxon>
        <taxon>Aeromonadaceae</taxon>
        <taxon>Aeromonas</taxon>
    </lineage>
</organism>
<name>A0A175VEJ9_AEREN</name>
<dbReference type="AlphaFoldDB" id="A0A175VEJ9"/>
<dbReference type="InterPro" id="IPR050465">
    <property type="entry name" value="UPF0194_transport"/>
</dbReference>
<dbReference type="PANTHER" id="PTHR32347:SF29">
    <property type="entry name" value="UPF0194 MEMBRANE PROTEIN YBHG"/>
    <property type="match status" value="1"/>
</dbReference>
<keyword evidence="4" id="KW-0574">Periplasm</keyword>
<dbReference type="OrthoDB" id="9813967at2"/>
<dbReference type="Proteomes" id="UP000078435">
    <property type="component" value="Unassembled WGS sequence"/>
</dbReference>
<comment type="similarity">
    <text evidence="2">Belongs to the UPF0194 family.</text>
</comment>
<evidence type="ECO:0000313" key="9">
    <source>
        <dbReference type="EMBL" id="KXU79124.1"/>
    </source>
</evidence>
<evidence type="ECO:0000256" key="4">
    <source>
        <dbReference type="ARBA" id="ARBA00022764"/>
    </source>
</evidence>
<proteinExistence type="inferred from homology"/>
<protein>
    <submittedName>
        <fullName evidence="9">Secretion protein HlyD</fullName>
    </submittedName>
</protein>
<dbReference type="GO" id="GO:0042597">
    <property type="term" value="C:periplasmic space"/>
    <property type="evidence" value="ECO:0007669"/>
    <property type="project" value="UniProtKB-SubCell"/>
</dbReference>
<accession>A0A175VEJ9</accession>
<dbReference type="SUPFAM" id="SSF111369">
    <property type="entry name" value="HlyD-like secretion proteins"/>
    <property type="match status" value="2"/>
</dbReference>
<feature type="domain" description="YbhG-like alpha-helical hairpin" evidence="7">
    <location>
        <begin position="82"/>
        <end position="199"/>
    </location>
</feature>
<evidence type="ECO:0000256" key="5">
    <source>
        <dbReference type="ARBA" id="ARBA00023054"/>
    </source>
</evidence>
<dbReference type="InterPro" id="IPR059052">
    <property type="entry name" value="HH_YbhG-like"/>
</dbReference>
<sequence length="322" mass="34660">MKQRIALLVVLLTLIGGYLWWQGRPADGSVLYGNVDIRDVNLAFRVGGRVSEVLVDEGDAVQAGQLLARLDPAPLIHNRDSARANLAALTAANALMHKGYRSEETDRARASLSAAEAAALEADKQWRRQSALAATGAISRGQLDTARSQRDQTRAQVRAAREQLAQLETGYRPEEIAQSDAQLEGAKAALASAELALADAALTAPSDGIILTRAVETGSMVQAGATAFNLSLTTPVWVRAYVEEPWLGHFPSGARVQLTTDSRPDKPYQGVVGFVSPSAEFTPKSVETPDLRTHLVYRLRIVVQDPDPALRQGMPVTVRLAP</sequence>
<dbReference type="Gene3D" id="2.40.50.100">
    <property type="match status" value="1"/>
</dbReference>
<reference evidence="9 10" key="1">
    <citation type="submission" date="2016-02" db="EMBL/GenBank/DDBJ databases">
        <title>Draft genome sequence of Aeromonas trota strain 1999lcr isolated from cerebrospinal fluid (CSF).</title>
        <authorList>
            <person name="Dallagassa C.B."/>
            <person name="Prediger K.C."/>
            <person name="Weiss V.A."/>
            <person name="Assis F.E."/>
            <person name="Baura V."/>
            <person name="Cruz L.M."/>
            <person name="Souza E.M."/>
            <person name="Pedrosa F.O."/>
            <person name="Fadel-Picheth C.M."/>
        </authorList>
    </citation>
    <scope>NUCLEOTIDE SEQUENCE [LARGE SCALE GENOMIC DNA]</scope>
    <source>
        <strain evidence="9 10">1999lcr</strain>
    </source>
</reference>
<feature type="coiled-coil region" evidence="6">
    <location>
        <begin position="143"/>
        <end position="196"/>
    </location>
</feature>
<dbReference type="NCBIfam" id="NF002939">
    <property type="entry name" value="PRK03598.1"/>
    <property type="match status" value="1"/>
</dbReference>
<gene>
    <name evidence="9" type="ORF">LCR_00655</name>
</gene>
<comment type="subcellular location">
    <subcellularLocation>
        <location evidence="1">Periplasm</location>
    </subcellularLocation>
</comment>
<evidence type="ECO:0000256" key="2">
    <source>
        <dbReference type="ARBA" id="ARBA00010602"/>
    </source>
</evidence>
<keyword evidence="3" id="KW-0732">Signal</keyword>
<feature type="domain" description="CusB-like beta-barrel" evidence="8">
    <location>
        <begin position="235"/>
        <end position="321"/>
    </location>
</feature>
<dbReference type="Gene3D" id="2.40.30.170">
    <property type="match status" value="1"/>
</dbReference>
<dbReference type="InterPro" id="IPR058792">
    <property type="entry name" value="Beta-barrel_RND_2"/>
</dbReference>
<evidence type="ECO:0000259" key="7">
    <source>
        <dbReference type="Pfam" id="PF25881"/>
    </source>
</evidence>
<dbReference type="Pfam" id="PF25954">
    <property type="entry name" value="Beta-barrel_RND_2"/>
    <property type="match status" value="1"/>
</dbReference>
<evidence type="ECO:0000259" key="8">
    <source>
        <dbReference type="Pfam" id="PF25954"/>
    </source>
</evidence>
<evidence type="ECO:0000256" key="6">
    <source>
        <dbReference type="SAM" id="Coils"/>
    </source>
</evidence>
<dbReference type="RefSeq" id="WP_061477038.1">
    <property type="nucleotide sequence ID" value="NZ_JMGO02000012.1"/>
</dbReference>
<dbReference type="Gene3D" id="1.10.287.470">
    <property type="entry name" value="Helix hairpin bin"/>
    <property type="match status" value="1"/>
</dbReference>
<evidence type="ECO:0000256" key="3">
    <source>
        <dbReference type="ARBA" id="ARBA00022729"/>
    </source>
</evidence>
<dbReference type="PANTHER" id="PTHR32347">
    <property type="entry name" value="EFFLUX SYSTEM COMPONENT YKNX-RELATED"/>
    <property type="match status" value="1"/>
</dbReference>
<evidence type="ECO:0000256" key="1">
    <source>
        <dbReference type="ARBA" id="ARBA00004418"/>
    </source>
</evidence>
<dbReference type="EMBL" id="JMGO02000012">
    <property type="protein sequence ID" value="KXU79124.1"/>
    <property type="molecule type" value="Genomic_DNA"/>
</dbReference>
<evidence type="ECO:0000313" key="10">
    <source>
        <dbReference type="Proteomes" id="UP000078435"/>
    </source>
</evidence>
<comment type="caution">
    <text evidence="9">The sequence shown here is derived from an EMBL/GenBank/DDBJ whole genome shotgun (WGS) entry which is preliminary data.</text>
</comment>
<dbReference type="Pfam" id="PF25881">
    <property type="entry name" value="HH_YBHG"/>
    <property type="match status" value="1"/>
</dbReference>